<protein>
    <recommendedName>
        <fullName evidence="2">SET domain-containing protein</fullName>
    </recommendedName>
</protein>
<reference evidence="3 4" key="1">
    <citation type="journal article" date="2015" name="Genome Biol. Evol.">
        <title>Comparative Genomics of a Bacterivorous Green Alga Reveals Evolutionary Causalities and Consequences of Phago-Mixotrophic Mode of Nutrition.</title>
        <authorList>
            <person name="Burns J.A."/>
            <person name="Paasch A."/>
            <person name="Narechania A."/>
            <person name="Kim E."/>
        </authorList>
    </citation>
    <scope>NUCLEOTIDE SEQUENCE [LARGE SCALE GENOMIC DNA]</scope>
    <source>
        <strain evidence="3 4">PLY_AMNH</strain>
    </source>
</reference>
<feature type="compositionally biased region" description="Acidic residues" evidence="1">
    <location>
        <begin position="183"/>
        <end position="194"/>
    </location>
</feature>
<dbReference type="Pfam" id="PF00856">
    <property type="entry name" value="SET"/>
    <property type="match status" value="1"/>
</dbReference>
<name>A0AAE0LAV7_9CHLO</name>
<feature type="compositionally biased region" description="Basic residues" evidence="1">
    <location>
        <begin position="155"/>
        <end position="176"/>
    </location>
</feature>
<feature type="domain" description="SET" evidence="2">
    <location>
        <begin position="14"/>
        <end position="373"/>
    </location>
</feature>
<dbReference type="Proteomes" id="UP001190700">
    <property type="component" value="Unassembled WGS sequence"/>
</dbReference>
<evidence type="ECO:0000313" key="4">
    <source>
        <dbReference type="Proteomes" id="UP001190700"/>
    </source>
</evidence>
<dbReference type="Gene3D" id="2.170.270.10">
    <property type="entry name" value="SET domain"/>
    <property type="match status" value="1"/>
</dbReference>
<gene>
    <name evidence="3" type="ORF">CYMTET_13446</name>
</gene>
<organism evidence="3 4">
    <name type="scientific">Cymbomonas tetramitiformis</name>
    <dbReference type="NCBI Taxonomy" id="36881"/>
    <lineage>
        <taxon>Eukaryota</taxon>
        <taxon>Viridiplantae</taxon>
        <taxon>Chlorophyta</taxon>
        <taxon>Pyramimonadophyceae</taxon>
        <taxon>Pyramimonadales</taxon>
        <taxon>Pyramimonadaceae</taxon>
        <taxon>Cymbomonas</taxon>
    </lineage>
</organism>
<dbReference type="EMBL" id="LGRX02005353">
    <property type="protein sequence ID" value="KAK3278626.1"/>
    <property type="molecule type" value="Genomic_DNA"/>
</dbReference>
<dbReference type="GO" id="GO:0005634">
    <property type="term" value="C:nucleus"/>
    <property type="evidence" value="ECO:0007669"/>
    <property type="project" value="TreeGrafter"/>
</dbReference>
<evidence type="ECO:0000256" key="1">
    <source>
        <dbReference type="SAM" id="MobiDB-lite"/>
    </source>
</evidence>
<dbReference type="PANTHER" id="PTHR12197:SF299">
    <property type="entry name" value="SET DOMAIN-CONTAINING PROTEIN"/>
    <property type="match status" value="1"/>
</dbReference>
<dbReference type="PANTHER" id="PTHR12197">
    <property type="entry name" value="HISTONE-LYSINE N-METHYLTRANSFERASE SMYD"/>
    <property type="match status" value="1"/>
</dbReference>
<dbReference type="SMART" id="SM00317">
    <property type="entry name" value="SET"/>
    <property type="match status" value="1"/>
</dbReference>
<proteinExistence type="predicted"/>
<comment type="caution">
    <text evidence="3">The sequence shown here is derived from an EMBL/GenBank/DDBJ whole genome shotgun (WGS) entry which is preliminary data.</text>
</comment>
<evidence type="ECO:0000313" key="3">
    <source>
        <dbReference type="EMBL" id="KAK3278626.1"/>
    </source>
</evidence>
<dbReference type="SUPFAM" id="SSF82199">
    <property type="entry name" value="SET domain"/>
    <property type="match status" value="1"/>
</dbReference>
<feature type="region of interest" description="Disordered" evidence="1">
    <location>
        <begin position="139"/>
        <end position="194"/>
    </location>
</feature>
<dbReference type="InterPro" id="IPR050869">
    <property type="entry name" value="H3K4_H4K5_MeTrfase"/>
</dbReference>
<dbReference type="PROSITE" id="PS50280">
    <property type="entry name" value="SET"/>
    <property type="match status" value="1"/>
</dbReference>
<dbReference type="InterPro" id="IPR001214">
    <property type="entry name" value="SET_dom"/>
</dbReference>
<accession>A0AAE0LAV7</accession>
<keyword evidence="4" id="KW-1185">Reference proteome</keyword>
<dbReference type="AlphaFoldDB" id="A0AAE0LAV7"/>
<sequence>MADVQELDSLMSHWPLCIANSDDAGRFVRAAKDIQIGECVLAARPAGITLLPHTRKRWCGNCSAFIAGSSRSTLPIGCRACGMHFCSNSCMLTAGESVHSEEVCDIRASINCLSNHELDRECKALAHLLLDMLARRTVEDPPPRPFQVEPSIQKRASHQKSGRSKARGKGSKKPSRRARETREDDPEVMADGEDDSIQAQKVCEEDTIIEEPNSCRVTSADARYAGFAPQDDKDAYKVVRTPTFRSVLSLMTPSPQLAEKFEQGFRLERCSTVARVVDELLREFPNSPLLDGGISASHMADAISKDMCNSFGLWDFFASQIAGYGVFPGASMFNHSCVPNVCHEFYDCPGGGLLVFRALRLIPEGEEIMSYYTDLSKVDSDRRLQSRQWCFDCQCTRCQFNDVKTKEDKQLILEFNQRYVCPCGSIRLQAANDTEGRTSNCTCPIMNRLDI</sequence>
<dbReference type="InterPro" id="IPR046341">
    <property type="entry name" value="SET_dom_sf"/>
</dbReference>
<evidence type="ECO:0000259" key="2">
    <source>
        <dbReference type="PROSITE" id="PS50280"/>
    </source>
</evidence>